<sequence>MNSQNKSRRFMLEHKRKYYGFTRPTMGKAVNLSPESIKSLEYGRMNPSAATMLKICKVLESEPEELFPDLVCPKRYF</sequence>
<proteinExistence type="predicted"/>
<reference evidence="2 3" key="1">
    <citation type="journal article" date="2012" name="J. Bacteriol.">
        <title>Genome Sequence of the Pattern-Forming Social Bacterium Paenibacillus dendritiformis C454 Chiral Morphotype.</title>
        <authorList>
            <person name="Sirota-Madi A."/>
            <person name="Olender T."/>
            <person name="Helman Y."/>
            <person name="Brainis I."/>
            <person name="Finkelshtein A."/>
            <person name="Roth D."/>
            <person name="Hagai E."/>
            <person name="Leshkowitz D."/>
            <person name="Brodsky L."/>
            <person name="Galatenko V."/>
            <person name="Nikolaev V."/>
            <person name="Gutnick D.L."/>
            <person name="Lancet D."/>
            <person name="Ben-Jacob E."/>
        </authorList>
    </citation>
    <scope>NUCLEOTIDE SEQUENCE [LARGE SCALE GENOMIC DNA]</scope>
    <source>
        <strain evidence="2 3">C454</strain>
    </source>
</reference>
<protein>
    <recommendedName>
        <fullName evidence="1">HTH cro/C1-type domain-containing protein</fullName>
    </recommendedName>
</protein>
<dbReference type="SMART" id="SM00530">
    <property type="entry name" value="HTH_XRE"/>
    <property type="match status" value="1"/>
</dbReference>
<name>H3SBE6_9BACL</name>
<dbReference type="AlphaFoldDB" id="H3SBE6"/>
<evidence type="ECO:0000259" key="1">
    <source>
        <dbReference type="PROSITE" id="PS50943"/>
    </source>
</evidence>
<dbReference type="OrthoDB" id="2654280at2"/>
<dbReference type="EMBL" id="AHKH01000007">
    <property type="protein sequence ID" value="EHQ63629.1"/>
    <property type="molecule type" value="Genomic_DNA"/>
</dbReference>
<keyword evidence="3" id="KW-1185">Reference proteome</keyword>
<dbReference type="SUPFAM" id="SSF47413">
    <property type="entry name" value="lambda repressor-like DNA-binding domains"/>
    <property type="match status" value="1"/>
</dbReference>
<gene>
    <name evidence="2" type="ORF">PDENDC454_04159</name>
</gene>
<dbReference type="InterPro" id="IPR001387">
    <property type="entry name" value="Cro/C1-type_HTH"/>
</dbReference>
<dbReference type="PROSITE" id="PS50943">
    <property type="entry name" value="HTH_CROC1"/>
    <property type="match status" value="1"/>
</dbReference>
<dbReference type="Pfam" id="PF01381">
    <property type="entry name" value="HTH_3"/>
    <property type="match status" value="1"/>
</dbReference>
<organism evidence="2 3">
    <name type="scientific">Paenibacillus dendritiformis C454</name>
    <dbReference type="NCBI Taxonomy" id="1131935"/>
    <lineage>
        <taxon>Bacteria</taxon>
        <taxon>Bacillati</taxon>
        <taxon>Bacillota</taxon>
        <taxon>Bacilli</taxon>
        <taxon>Bacillales</taxon>
        <taxon>Paenibacillaceae</taxon>
        <taxon>Paenibacillus</taxon>
    </lineage>
</organism>
<dbReference type="Gene3D" id="1.10.260.40">
    <property type="entry name" value="lambda repressor-like DNA-binding domains"/>
    <property type="match status" value="1"/>
</dbReference>
<dbReference type="InterPro" id="IPR010982">
    <property type="entry name" value="Lambda_DNA-bd_dom_sf"/>
</dbReference>
<dbReference type="Proteomes" id="UP000003900">
    <property type="component" value="Unassembled WGS sequence"/>
</dbReference>
<dbReference type="RefSeq" id="WP_006675342.1">
    <property type="nucleotide sequence ID" value="NZ_AHKH01000007.1"/>
</dbReference>
<accession>H3SBE6</accession>
<evidence type="ECO:0000313" key="3">
    <source>
        <dbReference type="Proteomes" id="UP000003900"/>
    </source>
</evidence>
<dbReference type="STRING" id="1131935.PDENDC454_04159"/>
<dbReference type="GO" id="GO:0003677">
    <property type="term" value="F:DNA binding"/>
    <property type="evidence" value="ECO:0007669"/>
    <property type="project" value="InterPro"/>
</dbReference>
<dbReference type="CDD" id="cd00093">
    <property type="entry name" value="HTH_XRE"/>
    <property type="match status" value="1"/>
</dbReference>
<feature type="domain" description="HTH cro/C1-type" evidence="1">
    <location>
        <begin position="12"/>
        <end position="66"/>
    </location>
</feature>
<evidence type="ECO:0000313" key="2">
    <source>
        <dbReference type="EMBL" id="EHQ63629.1"/>
    </source>
</evidence>
<comment type="caution">
    <text evidence="2">The sequence shown here is derived from an EMBL/GenBank/DDBJ whole genome shotgun (WGS) entry which is preliminary data.</text>
</comment>